<name>A0ABM0VHU0_CAMSA</name>
<dbReference type="InterPro" id="IPR051304">
    <property type="entry name" value="SCF_F-box_domain"/>
</dbReference>
<gene>
    <name evidence="4" type="primary">LOC104737786</name>
</gene>
<evidence type="ECO:0000256" key="1">
    <source>
        <dbReference type="SAM" id="Coils"/>
    </source>
</evidence>
<dbReference type="PANTHER" id="PTHR47123">
    <property type="entry name" value="F-BOX PROTEIN SKIP23"/>
    <property type="match status" value="1"/>
</dbReference>
<evidence type="ECO:0000259" key="2">
    <source>
        <dbReference type="Pfam" id="PF03478"/>
    </source>
</evidence>
<organism evidence="3 4">
    <name type="scientific">Camelina sativa</name>
    <name type="common">False flax</name>
    <name type="synonym">Myagrum sativum</name>
    <dbReference type="NCBI Taxonomy" id="90675"/>
    <lineage>
        <taxon>Eukaryota</taxon>
        <taxon>Viridiplantae</taxon>
        <taxon>Streptophyta</taxon>
        <taxon>Embryophyta</taxon>
        <taxon>Tracheophyta</taxon>
        <taxon>Spermatophyta</taxon>
        <taxon>Magnoliopsida</taxon>
        <taxon>eudicotyledons</taxon>
        <taxon>Gunneridae</taxon>
        <taxon>Pentapetalae</taxon>
        <taxon>rosids</taxon>
        <taxon>malvids</taxon>
        <taxon>Brassicales</taxon>
        <taxon>Brassicaceae</taxon>
        <taxon>Camelineae</taxon>
        <taxon>Camelina</taxon>
    </lineage>
</organism>
<dbReference type="RefSeq" id="XP_010456348.1">
    <property type="nucleotide sequence ID" value="XM_010458046.1"/>
</dbReference>
<dbReference type="Pfam" id="PF03478">
    <property type="entry name" value="Beta-prop_KIB1-4"/>
    <property type="match status" value="1"/>
</dbReference>
<feature type="coiled-coil region" evidence="1">
    <location>
        <begin position="18"/>
        <end position="48"/>
    </location>
</feature>
<evidence type="ECO:0000313" key="4">
    <source>
        <dbReference type="RefSeq" id="XP_010456348.1"/>
    </source>
</evidence>
<reference evidence="3" key="1">
    <citation type="journal article" date="2014" name="Nat. Commun.">
        <title>The emerging biofuel crop Camelina sativa retains a highly undifferentiated hexaploid genome structure.</title>
        <authorList>
            <person name="Kagale S."/>
            <person name="Koh C."/>
            <person name="Nixon J."/>
            <person name="Bollina V."/>
            <person name="Clarke W.E."/>
            <person name="Tuteja R."/>
            <person name="Spillane C."/>
            <person name="Robinson S.J."/>
            <person name="Links M.G."/>
            <person name="Clarke C."/>
            <person name="Higgins E.E."/>
            <person name="Huebert T."/>
            <person name="Sharpe A.G."/>
            <person name="Parkin I.A."/>
        </authorList>
    </citation>
    <scope>NUCLEOTIDE SEQUENCE [LARGE SCALE GENOMIC DNA]</scope>
    <source>
        <strain evidence="3">cv. DH55</strain>
    </source>
</reference>
<protein>
    <submittedName>
        <fullName evidence="4">F-box protein SKIP23-like</fullName>
    </submittedName>
</protein>
<dbReference type="GeneID" id="104737786"/>
<proteinExistence type="predicted"/>
<dbReference type="InterPro" id="IPR005174">
    <property type="entry name" value="KIB1-4_b-propeller"/>
</dbReference>
<sequence>MGKRRRCHESTVAREASVESEEELRSRMERLLARAEALENTVARQNKKIHNNISDMLEDIKLLLLVHVADKERSVLLVFTSWDQSWNVINDDDMPSSCHFCHVILFNGCFFAVEQNGRTFAVHLSSLRLTLAANPPVFGDGDNIESSGDMLLVDLISRELESDDFWNFENSHVQNHAFATVNTYITLQIISLQICAKRPELGAASDTLPLYGPSVFFHGFIFNGTDLGTIGYKDVAVCDFRSQEMKLVHEHPL</sequence>
<dbReference type="Proteomes" id="UP000694864">
    <property type="component" value="Chromosome 13"/>
</dbReference>
<reference evidence="4" key="2">
    <citation type="submission" date="2025-08" db="UniProtKB">
        <authorList>
            <consortium name="RefSeq"/>
        </authorList>
    </citation>
    <scope>IDENTIFICATION</scope>
    <source>
        <tissue evidence="4">Leaf</tissue>
    </source>
</reference>
<keyword evidence="1" id="KW-0175">Coiled coil</keyword>
<evidence type="ECO:0000313" key="3">
    <source>
        <dbReference type="Proteomes" id="UP000694864"/>
    </source>
</evidence>
<dbReference type="PANTHER" id="PTHR47123:SF15">
    <property type="entry name" value="F-BOX PROTEIN SKIP23"/>
    <property type="match status" value="1"/>
</dbReference>
<keyword evidence="3" id="KW-1185">Reference proteome</keyword>
<feature type="domain" description="KIB1-4 beta-propeller" evidence="2">
    <location>
        <begin position="65"/>
        <end position="161"/>
    </location>
</feature>
<accession>A0ABM0VHU0</accession>